<dbReference type="OrthoDB" id="2139348at2759"/>
<evidence type="ECO:0000256" key="11">
    <source>
        <dbReference type="RuleBase" id="RU000488"/>
    </source>
</evidence>
<organism evidence="12 13">
    <name type="scientific">Dreissena polymorpha</name>
    <name type="common">Zebra mussel</name>
    <name type="synonym">Mytilus polymorpha</name>
    <dbReference type="NCBI Taxonomy" id="45954"/>
    <lineage>
        <taxon>Eukaryota</taxon>
        <taxon>Metazoa</taxon>
        <taxon>Spiralia</taxon>
        <taxon>Lophotrochozoa</taxon>
        <taxon>Mollusca</taxon>
        <taxon>Bivalvia</taxon>
        <taxon>Autobranchia</taxon>
        <taxon>Heteroconchia</taxon>
        <taxon>Euheterodonta</taxon>
        <taxon>Imparidentia</taxon>
        <taxon>Neoheterodontei</taxon>
        <taxon>Myida</taxon>
        <taxon>Dreissenoidea</taxon>
        <taxon>Dreissenidae</taxon>
        <taxon>Dreissena</taxon>
    </lineage>
</organism>
<keyword evidence="5" id="KW-0677">Repeat</keyword>
<keyword evidence="9 10" id="KW-0472">Membrane</keyword>
<evidence type="ECO:0000256" key="2">
    <source>
        <dbReference type="ARBA" id="ARBA00006375"/>
    </source>
</evidence>
<keyword evidence="7" id="KW-1133">Transmembrane helix</keyword>
<evidence type="ECO:0000256" key="1">
    <source>
        <dbReference type="ARBA" id="ARBA00004448"/>
    </source>
</evidence>
<dbReference type="PROSITE" id="PS50920">
    <property type="entry name" value="SOLCAR"/>
    <property type="match status" value="3"/>
</dbReference>
<dbReference type="PANTHER" id="PTHR46131:SF1">
    <property type="entry name" value="SD08549P"/>
    <property type="match status" value="1"/>
</dbReference>
<evidence type="ECO:0000256" key="3">
    <source>
        <dbReference type="ARBA" id="ARBA00022448"/>
    </source>
</evidence>
<evidence type="ECO:0000256" key="9">
    <source>
        <dbReference type="ARBA" id="ARBA00023136"/>
    </source>
</evidence>
<feature type="repeat" description="Solcar" evidence="10">
    <location>
        <begin position="204"/>
        <end position="291"/>
    </location>
</feature>
<dbReference type="Gene3D" id="1.50.40.10">
    <property type="entry name" value="Mitochondrial carrier domain"/>
    <property type="match status" value="1"/>
</dbReference>
<comment type="subcellular location">
    <subcellularLocation>
        <location evidence="1">Mitochondrion inner membrane</location>
        <topology evidence="1">Multi-pass membrane protein</topology>
    </subcellularLocation>
</comment>
<keyword evidence="3 11" id="KW-0813">Transport</keyword>
<feature type="repeat" description="Solcar" evidence="10">
    <location>
        <begin position="110"/>
        <end position="195"/>
    </location>
</feature>
<dbReference type="GO" id="GO:0005743">
    <property type="term" value="C:mitochondrial inner membrane"/>
    <property type="evidence" value="ECO:0007669"/>
    <property type="project" value="UniProtKB-SubCell"/>
</dbReference>
<evidence type="ECO:0000256" key="8">
    <source>
        <dbReference type="ARBA" id="ARBA00023128"/>
    </source>
</evidence>
<name>A0A9D4BY01_DREPO</name>
<reference evidence="12" key="2">
    <citation type="submission" date="2020-11" db="EMBL/GenBank/DDBJ databases">
        <authorList>
            <person name="McCartney M.A."/>
            <person name="Auch B."/>
            <person name="Kono T."/>
            <person name="Mallez S."/>
            <person name="Becker A."/>
            <person name="Gohl D.M."/>
            <person name="Silverstein K.A.T."/>
            <person name="Koren S."/>
            <person name="Bechman K.B."/>
            <person name="Herman A."/>
            <person name="Abrahante J.E."/>
            <person name="Garbe J."/>
        </authorList>
    </citation>
    <scope>NUCLEOTIDE SEQUENCE</scope>
    <source>
        <strain evidence="12">Duluth1</strain>
        <tissue evidence="12">Whole animal</tissue>
    </source>
</reference>
<evidence type="ECO:0000256" key="6">
    <source>
        <dbReference type="ARBA" id="ARBA00022792"/>
    </source>
</evidence>
<proteinExistence type="inferred from homology"/>
<evidence type="ECO:0000256" key="5">
    <source>
        <dbReference type="ARBA" id="ARBA00022737"/>
    </source>
</evidence>
<dbReference type="SUPFAM" id="SSF103506">
    <property type="entry name" value="Mitochondrial carrier"/>
    <property type="match status" value="1"/>
</dbReference>
<keyword evidence="13" id="KW-1185">Reference proteome</keyword>
<dbReference type="InterPro" id="IPR018108">
    <property type="entry name" value="MCP_transmembrane"/>
</dbReference>
<dbReference type="PANTHER" id="PTHR46131">
    <property type="entry name" value="SD08549P"/>
    <property type="match status" value="1"/>
</dbReference>
<evidence type="ECO:0000313" key="12">
    <source>
        <dbReference type="EMBL" id="KAH3713076.1"/>
    </source>
</evidence>
<keyword evidence="8" id="KW-0496">Mitochondrion</keyword>
<dbReference type="InterPro" id="IPR052465">
    <property type="entry name" value="Mito_NAD+_Carrier"/>
</dbReference>
<comment type="caution">
    <text evidence="12">The sequence shown here is derived from an EMBL/GenBank/DDBJ whole genome shotgun (WGS) entry which is preliminary data.</text>
</comment>
<evidence type="ECO:0000313" key="13">
    <source>
        <dbReference type="Proteomes" id="UP000828390"/>
    </source>
</evidence>
<comment type="similarity">
    <text evidence="2 11">Belongs to the mitochondrial carrier (TC 2.A.29) family.</text>
</comment>
<feature type="repeat" description="Solcar" evidence="10">
    <location>
        <begin position="21"/>
        <end position="101"/>
    </location>
</feature>
<evidence type="ECO:0000256" key="4">
    <source>
        <dbReference type="ARBA" id="ARBA00022692"/>
    </source>
</evidence>
<dbReference type="EMBL" id="JAIWYP010000014">
    <property type="protein sequence ID" value="KAH3713076.1"/>
    <property type="molecule type" value="Genomic_DNA"/>
</dbReference>
<dbReference type="Proteomes" id="UP000828390">
    <property type="component" value="Unassembled WGS sequence"/>
</dbReference>
<evidence type="ECO:0008006" key="14">
    <source>
        <dbReference type="Google" id="ProtNLM"/>
    </source>
</evidence>
<dbReference type="InterPro" id="IPR023395">
    <property type="entry name" value="MCP_dom_sf"/>
</dbReference>
<keyword evidence="6" id="KW-0999">Mitochondrion inner membrane</keyword>
<sequence length="301" mass="34641">MTPEDRGPLDQKLGVITLLEHWHKPEFACGWGAAFVNICVTFPLNKVIFRQQLHGVRSLIAITQLKREGIQHIYRGLLPPLLQKTTSMSLMFGMYYECQRQLHYYCPTLSPSVVKPIAAMLAGSIEALLTPFERVQILLQDRNYHNHYNNTAHAFSELRQHYGLREFYRGMSAILLRNGPSNVLFFSGREYITHTFANVESTSGRILLDFLSGAMLGAFISTLCYPLNVIKVRMQCEVGGEFKKMLPTFRLVLAERDYSIKKLFRGVHTNYTRSFVSWGIINVTYELLMKNVFKKQEADEF</sequence>
<keyword evidence="4 10" id="KW-0812">Transmembrane</keyword>
<dbReference type="Pfam" id="PF00153">
    <property type="entry name" value="Mito_carr"/>
    <property type="match status" value="3"/>
</dbReference>
<gene>
    <name evidence="12" type="ORF">DPMN_072843</name>
</gene>
<accession>A0A9D4BY01</accession>
<dbReference type="GO" id="GO:0051724">
    <property type="term" value="F:NAD transmembrane transporter activity"/>
    <property type="evidence" value="ECO:0007669"/>
    <property type="project" value="TreeGrafter"/>
</dbReference>
<dbReference type="AlphaFoldDB" id="A0A9D4BY01"/>
<evidence type="ECO:0000256" key="10">
    <source>
        <dbReference type="PROSITE-ProRule" id="PRU00282"/>
    </source>
</evidence>
<evidence type="ECO:0000256" key="7">
    <source>
        <dbReference type="ARBA" id="ARBA00022989"/>
    </source>
</evidence>
<reference evidence="12" key="1">
    <citation type="journal article" date="2019" name="bioRxiv">
        <title>The Genome of the Zebra Mussel, Dreissena polymorpha: A Resource for Invasive Species Research.</title>
        <authorList>
            <person name="McCartney M.A."/>
            <person name="Auch B."/>
            <person name="Kono T."/>
            <person name="Mallez S."/>
            <person name="Zhang Y."/>
            <person name="Obille A."/>
            <person name="Becker A."/>
            <person name="Abrahante J.E."/>
            <person name="Garbe J."/>
            <person name="Badalamenti J.P."/>
            <person name="Herman A."/>
            <person name="Mangelson H."/>
            <person name="Liachko I."/>
            <person name="Sullivan S."/>
            <person name="Sone E.D."/>
            <person name="Koren S."/>
            <person name="Silverstein K.A.T."/>
            <person name="Beckman K.B."/>
            <person name="Gohl D.M."/>
        </authorList>
    </citation>
    <scope>NUCLEOTIDE SEQUENCE</scope>
    <source>
        <strain evidence="12">Duluth1</strain>
        <tissue evidence="12">Whole animal</tissue>
    </source>
</reference>
<protein>
    <recommendedName>
        <fullName evidence="14">Solute carrier family 25 member 51</fullName>
    </recommendedName>
</protein>